<keyword evidence="1" id="KW-0596">Phosphopantetheine</keyword>
<protein>
    <recommendedName>
        <fullName evidence="7">Non-ribosomal peptide synthetase</fullName>
    </recommendedName>
</protein>
<dbReference type="PROSITE" id="PS00455">
    <property type="entry name" value="AMP_BINDING"/>
    <property type="match status" value="1"/>
</dbReference>
<evidence type="ECO:0008006" key="7">
    <source>
        <dbReference type="Google" id="ProtNLM"/>
    </source>
</evidence>
<dbReference type="PANTHER" id="PTHR45527">
    <property type="entry name" value="NONRIBOSOMAL PEPTIDE SYNTHETASE"/>
    <property type="match status" value="1"/>
</dbReference>
<dbReference type="SUPFAM" id="SSF52777">
    <property type="entry name" value="CoA-dependent acyltransferases"/>
    <property type="match status" value="1"/>
</dbReference>
<dbReference type="Proteomes" id="UP000663836">
    <property type="component" value="Unassembled WGS sequence"/>
</dbReference>
<gene>
    <name evidence="5" type="ORF">JBS370_LOCUS37523</name>
</gene>
<evidence type="ECO:0000313" key="6">
    <source>
        <dbReference type="Proteomes" id="UP000663836"/>
    </source>
</evidence>
<feature type="domain" description="Condensation" evidence="4">
    <location>
        <begin position="1"/>
        <end position="294"/>
    </location>
</feature>
<organism evidence="5 6">
    <name type="scientific">Rotaria sordida</name>
    <dbReference type="NCBI Taxonomy" id="392033"/>
    <lineage>
        <taxon>Eukaryota</taxon>
        <taxon>Metazoa</taxon>
        <taxon>Spiralia</taxon>
        <taxon>Gnathifera</taxon>
        <taxon>Rotifera</taxon>
        <taxon>Eurotatoria</taxon>
        <taxon>Bdelloidea</taxon>
        <taxon>Philodinida</taxon>
        <taxon>Philodinidae</taxon>
        <taxon>Rotaria</taxon>
    </lineage>
</organism>
<sequence length="475" mass="54329">MDVFLHDLNQAYTTSELSTNEDTILRYLDYTTIEQQMPMTAASMFWLDTLHCCNLDQSLPLPFDRYRLSDEHRTDRGISFSFDFGEDLSHDFLSYSSSHDITVEQLTLASYFAFLFKLTNGESDLCIGMNTNGRYKEELTSVIGMFVNAIPLRCQLDPHWSFHQLAEYVKEIITSSLRYSYCPLQRIVVRHPNAIKPAFLETSFEFQSYTSKSSKNQVMIGNARLVAVPFSIKIGEDDIMSKFDFTLTIQHDLDIDQLSCTINASLDLFDRKTIDIIGQRFHSMLEQLFNVEDAPTNTPIYELSLILSDEKLLMKSMNNTQVLFPSSTCIHHEFVNQVMKHPQKLAVEMDDQSLTYCELLYYVQVLSMSLLNTQKVIGVMAIEMAGGVYCPLSPRDPRHRLHALLQQTQSRLVLTHHLTNNKFTDNIFSIDIDAVLTDNLVESDIDFHRTSNILITPDNIAYIIFTSGSTGMPKA</sequence>
<dbReference type="EMBL" id="CAJOBD010017541">
    <property type="protein sequence ID" value="CAF4222871.1"/>
    <property type="molecule type" value="Genomic_DNA"/>
</dbReference>
<dbReference type="InterPro" id="IPR042099">
    <property type="entry name" value="ANL_N_sf"/>
</dbReference>
<evidence type="ECO:0000256" key="2">
    <source>
        <dbReference type="ARBA" id="ARBA00022553"/>
    </source>
</evidence>
<name>A0A820CJL9_9BILA</name>
<dbReference type="AlphaFoldDB" id="A0A820CJL9"/>
<dbReference type="InterPro" id="IPR023213">
    <property type="entry name" value="CAT-like_dom_sf"/>
</dbReference>
<dbReference type="GO" id="GO:0031177">
    <property type="term" value="F:phosphopantetheine binding"/>
    <property type="evidence" value="ECO:0007669"/>
    <property type="project" value="TreeGrafter"/>
</dbReference>
<dbReference type="InterPro" id="IPR020845">
    <property type="entry name" value="AMP-binding_CS"/>
</dbReference>
<evidence type="ECO:0000313" key="5">
    <source>
        <dbReference type="EMBL" id="CAF4222871.1"/>
    </source>
</evidence>
<dbReference type="GO" id="GO:0005737">
    <property type="term" value="C:cytoplasm"/>
    <property type="evidence" value="ECO:0007669"/>
    <property type="project" value="TreeGrafter"/>
</dbReference>
<evidence type="ECO:0000256" key="1">
    <source>
        <dbReference type="ARBA" id="ARBA00022450"/>
    </source>
</evidence>
<proteinExistence type="predicted"/>
<feature type="domain" description="AMP-dependent synthetase/ligase" evidence="3">
    <location>
        <begin position="337"/>
        <end position="475"/>
    </location>
</feature>
<reference evidence="5" key="1">
    <citation type="submission" date="2021-02" db="EMBL/GenBank/DDBJ databases">
        <authorList>
            <person name="Nowell W R."/>
        </authorList>
    </citation>
    <scope>NUCLEOTIDE SEQUENCE</scope>
</reference>
<dbReference type="InterPro" id="IPR001242">
    <property type="entry name" value="Condensation_dom"/>
</dbReference>
<evidence type="ECO:0000259" key="4">
    <source>
        <dbReference type="Pfam" id="PF00668"/>
    </source>
</evidence>
<dbReference type="SUPFAM" id="SSF56801">
    <property type="entry name" value="Acetyl-CoA synthetase-like"/>
    <property type="match status" value="1"/>
</dbReference>
<evidence type="ECO:0000259" key="3">
    <source>
        <dbReference type="Pfam" id="PF00501"/>
    </source>
</evidence>
<dbReference type="Pfam" id="PF00668">
    <property type="entry name" value="Condensation"/>
    <property type="match status" value="1"/>
</dbReference>
<dbReference type="Pfam" id="PF00501">
    <property type="entry name" value="AMP-binding"/>
    <property type="match status" value="1"/>
</dbReference>
<dbReference type="PANTHER" id="PTHR45527:SF1">
    <property type="entry name" value="FATTY ACID SYNTHASE"/>
    <property type="match status" value="1"/>
</dbReference>
<dbReference type="InterPro" id="IPR000873">
    <property type="entry name" value="AMP-dep_synth/lig_dom"/>
</dbReference>
<dbReference type="GO" id="GO:0003824">
    <property type="term" value="F:catalytic activity"/>
    <property type="evidence" value="ECO:0007669"/>
    <property type="project" value="InterPro"/>
</dbReference>
<dbReference type="GO" id="GO:0043041">
    <property type="term" value="P:amino acid activation for nonribosomal peptide biosynthetic process"/>
    <property type="evidence" value="ECO:0007669"/>
    <property type="project" value="TreeGrafter"/>
</dbReference>
<dbReference type="Gene3D" id="3.30.559.30">
    <property type="entry name" value="Nonribosomal peptide synthetase, condensation domain"/>
    <property type="match status" value="1"/>
</dbReference>
<dbReference type="Gene3D" id="3.40.50.12780">
    <property type="entry name" value="N-terminal domain of ligase-like"/>
    <property type="match status" value="1"/>
</dbReference>
<dbReference type="Gene3D" id="3.30.559.10">
    <property type="entry name" value="Chloramphenicol acetyltransferase-like domain"/>
    <property type="match status" value="1"/>
</dbReference>
<keyword evidence="2" id="KW-0597">Phosphoprotein</keyword>
<feature type="non-terminal residue" evidence="5">
    <location>
        <position position="1"/>
    </location>
</feature>
<comment type="caution">
    <text evidence="5">The sequence shown here is derived from an EMBL/GenBank/DDBJ whole genome shotgun (WGS) entry which is preliminary data.</text>
</comment>
<accession>A0A820CJL9</accession>
<dbReference type="GO" id="GO:0044550">
    <property type="term" value="P:secondary metabolite biosynthetic process"/>
    <property type="evidence" value="ECO:0007669"/>
    <property type="project" value="TreeGrafter"/>
</dbReference>